<dbReference type="EMBL" id="PGFZ01000002">
    <property type="protein sequence ID" value="POZ52593.1"/>
    <property type="molecule type" value="Genomic_DNA"/>
</dbReference>
<dbReference type="InterPro" id="IPR027417">
    <property type="entry name" value="P-loop_NTPase"/>
</dbReference>
<evidence type="ECO:0000313" key="1">
    <source>
        <dbReference type="EMBL" id="POZ52593.1"/>
    </source>
</evidence>
<dbReference type="RefSeq" id="WP_103973661.1">
    <property type="nucleotide sequence ID" value="NZ_PGFZ01000002.1"/>
</dbReference>
<dbReference type="SUPFAM" id="SSF52540">
    <property type="entry name" value="P-loop containing nucleoside triphosphate hydrolases"/>
    <property type="match status" value="2"/>
</dbReference>
<protein>
    <submittedName>
        <fullName evidence="1">Uncharacterized protein</fullName>
    </submittedName>
</protein>
<dbReference type="Proteomes" id="UP000237423">
    <property type="component" value="Unassembled WGS sequence"/>
</dbReference>
<evidence type="ECO:0000313" key="2">
    <source>
        <dbReference type="Proteomes" id="UP000237423"/>
    </source>
</evidence>
<dbReference type="AlphaFoldDB" id="A0A2S5CP53"/>
<sequence length="428" mass="48542">MDYPVDNLDDAYNACHPDKPLESGDPRYLDLKDVRNKKSVNTLATRIIRTSQTEDFCKQLVTGHTGCGKSTELKRLQKHLENSSYFVIFLDVENSLDLHQITYQDVLLNIAQGVIEALAKQAINLDKGLLNDLDLLLAEKIVTHEYLTEAKASIGIDTQAGIDIFGIGKFITKIMGEVRSGSSHREQIRERIKGVQQEFIAKLNDLLIAARVKLKTKGHADIVFIVDGLEKIRESATYNDLFIEHAEQLNEIGAHVLYTIPIALAFNANLGDFFANDVFFMPMVKYQTPEGKQYLADLIDKRMQVALLFADPALLQRLIAMSGGSIRDLLRLIRIASETEESQIKDVDIDRAISHLVKEYDRLVKEEDVEFLKEIAAARRVIKDKDKRYERLLSLRLVNEYENGKPWADLHPALREISWLQAKLTAPN</sequence>
<organism evidence="1 2">
    <name type="scientific">Methylovulum psychrotolerans</name>
    <dbReference type="NCBI Taxonomy" id="1704499"/>
    <lineage>
        <taxon>Bacteria</taxon>
        <taxon>Pseudomonadati</taxon>
        <taxon>Pseudomonadota</taxon>
        <taxon>Gammaproteobacteria</taxon>
        <taxon>Methylococcales</taxon>
        <taxon>Methylococcaceae</taxon>
        <taxon>Methylovulum</taxon>
    </lineage>
</organism>
<comment type="caution">
    <text evidence="1">The sequence shown here is derived from an EMBL/GenBank/DDBJ whole genome shotgun (WGS) entry which is preliminary data.</text>
</comment>
<gene>
    <name evidence="1" type="ORF">AADEFJLK_01195</name>
</gene>
<accession>A0A2S5CP53</accession>
<reference evidence="1 2" key="1">
    <citation type="submission" date="2017-11" db="EMBL/GenBank/DDBJ databases">
        <title>Draft Genome Sequence of Methylobacter psychrotolerans Sph1T, an Obligate Methanotroph from Low-Temperature Environments.</title>
        <authorList>
            <person name="Oshkin I.Y."/>
            <person name="Miroshnikov K."/>
            <person name="Belova S.E."/>
            <person name="Korzhenkov A."/>
            <person name="Toshchakov S.V."/>
            <person name="Dedysh S.N."/>
        </authorList>
    </citation>
    <scope>NUCLEOTIDE SEQUENCE [LARGE SCALE GENOMIC DNA]</scope>
    <source>
        <strain evidence="1 2">Sph1</strain>
    </source>
</reference>
<name>A0A2S5CP53_9GAMM</name>
<proteinExistence type="predicted"/>